<keyword evidence="8" id="KW-1185">Reference proteome</keyword>
<dbReference type="PROSITE" id="PS50808">
    <property type="entry name" value="ZF_BED"/>
    <property type="match status" value="2"/>
</dbReference>
<feature type="compositionally biased region" description="Low complexity" evidence="5">
    <location>
        <begin position="341"/>
        <end position="351"/>
    </location>
</feature>
<reference evidence="7 8" key="1">
    <citation type="journal article" date="2017" name="Curr. Biol.">
        <title>Genome architecture and evolution of a unichromosomal asexual nematode.</title>
        <authorList>
            <person name="Fradin H."/>
            <person name="Zegar C."/>
            <person name="Gutwein M."/>
            <person name="Lucas J."/>
            <person name="Kovtun M."/>
            <person name="Corcoran D."/>
            <person name="Baugh L.R."/>
            <person name="Kiontke K."/>
            <person name="Gunsalus K."/>
            <person name="Fitch D.H."/>
            <person name="Piano F."/>
        </authorList>
    </citation>
    <scope>NUCLEOTIDE SEQUENCE [LARGE SCALE GENOMIC DNA]</scope>
    <source>
        <strain evidence="7">PF1309</strain>
    </source>
</reference>
<dbReference type="InterPro" id="IPR003656">
    <property type="entry name" value="Znf_BED"/>
</dbReference>
<keyword evidence="2 4" id="KW-0863">Zinc-finger</keyword>
<keyword evidence="1" id="KW-0479">Metal-binding</keyword>
<dbReference type="GO" id="GO:1990837">
    <property type="term" value="F:sequence-specific double-stranded DNA binding"/>
    <property type="evidence" value="ECO:0007669"/>
    <property type="project" value="TreeGrafter"/>
</dbReference>
<feature type="compositionally biased region" description="Basic and acidic residues" evidence="5">
    <location>
        <begin position="1"/>
        <end position="31"/>
    </location>
</feature>
<feature type="domain" description="BED-type" evidence="6">
    <location>
        <begin position="271"/>
        <end position="320"/>
    </location>
</feature>
<protein>
    <recommendedName>
        <fullName evidence="6">BED-type domain-containing protein</fullName>
    </recommendedName>
</protein>
<feature type="region of interest" description="Disordered" evidence="5">
    <location>
        <begin position="461"/>
        <end position="481"/>
    </location>
</feature>
<comment type="caution">
    <text evidence="7">The sequence shown here is derived from an EMBL/GenBank/DDBJ whole genome shotgun (WGS) entry which is preliminary data.</text>
</comment>
<dbReference type="GO" id="GO:0006357">
    <property type="term" value="P:regulation of transcription by RNA polymerase II"/>
    <property type="evidence" value="ECO:0007669"/>
    <property type="project" value="TreeGrafter"/>
</dbReference>
<dbReference type="PANTHER" id="PTHR34396:SF25">
    <property type="entry name" value="BOUNDARY ELEMENT ASSOCIATED FACTOR"/>
    <property type="match status" value="1"/>
</dbReference>
<evidence type="ECO:0000256" key="3">
    <source>
        <dbReference type="ARBA" id="ARBA00022833"/>
    </source>
</evidence>
<feature type="region of interest" description="Disordered" evidence="5">
    <location>
        <begin position="1"/>
        <end position="83"/>
    </location>
</feature>
<dbReference type="SUPFAM" id="SSF57667">
    <property type="entry name" value="beta-beta-alpha zinc fingers"/>
    <property type="match status" value="1"/>
</dbReference>
<name>A0A2A2KZJ9_9BILA</name>
<dbReference type="OrthoDB" id="5809542at2759"/>
<sequence length="565" mass="64123">MKSDQMREAGNDEKTTKIENGEQRNRVESVKQKKQPKGRKEEGRKKESGRTKKEKKEMDGEQRTGTVSQPAAASAIVTCPPTLPNTVTPSSAARMTGANGNVVHNPQTQTLIDISPHSHSWCQLPAYQNVPHTHPIPNLGGLPNHMMRSIDATPIEADSIERDHFSHDIEIQNSMGYHDLNDLSKYDMTMKYEMDESQKEFEQTALYHKARKRVKISLKNNSICFQETSDIKQEEDTEEQIIQSEEKSAGQIEIGVKEISRGAYPAKRGRPTENPCWAYFIRIDDQNVRCKICQKIVKSACATNMTKHLERHHQHDYQHLILQIRQYRTLPSTAPRHSKSSSHSSSTAMPSLTMSTLPHQPSACILPTTNHFVKSESYQMDDRMTEYDTYTFQPAAVVDVFQRQSSADLSCSLSDDTSTWQLNHQWPHHWSGEEMNANTASSSSALVGGVVIPQGMVPWQQPSVSISPPTTNSPSPITEKPYMKRNRKTEHPVWEFFKRTNDGNAQCTICTGIGMDFAIIISYLPRSITVKSPCSSNFMRHLMRHHAEQYNNVYLKWIQKRTATK</sequence>
<accession>A0A2A2KZJ9</accession>
<evidence type="ECO:0000313" key="8">
    <source>
        <dbReference type="Proteomes" id="UP000218231"/>
    </source>
</evidence>
<feature type="compositionally biased region" description="Basic and acidic residues" evidence="5">
    <location>
        <begin position="38"/>
        <end position="62"/>
    </location>
</feature>
<evidence type="ECO:0000256" key="1">
    <source>
        <dbReference type="ARBA" id="ARBA00022723"/>
    </source>
</evidence>
<dbReference type="Pfam" id="PF02892">
    <property type="entry name" value="zf-BED"/>
    <property type="match status" value="1"/>
</dbReference>
<dbReference type="EMBL" id="LIAE01007419">
    <property type="protein sequence ID" value="PAV79426.1"/>
    <property type="molecule type" value="Genomic_DNA"/>
</dbReference>
<evidence type="ECO:0000313" key="7">
    <source>
        <dbReference type="EMBL" id="PAV79426.1"/>
    </source>
</evidence>
<keyword evidence="3" id="KW-0862">Zinc</keyword>
<dbReference type="GO" id="GO:0005634">
    <property type="term" value="C:nucleus"/>
    <property type="evidence" value="ECO:0007669"/>
    <property type="project" value="TreeGrafter"/>
</dbReference>
<feature type="compositionally biased region" description="Low complexity" evidence="5">
    <location>
        <begin position="462"/>
        <end position="478"/>
    </location>
</feature>
<evidence type="ECO:0000256" key="4">
    <source>
        <dbReference type="PROSITE-ProRule" id="PRU00027"/>
    </source>
</evidence>
<evidence type="ECO:0000259" key="6">
    <source>
        <dbReference type="PROSITE" id="PS50808"/>
    </source>
</evidence>
<evidence type="ECO:0000256" key="5">
    <source>
        <dbReference type="SAM" id="MobiDB-lite"/>
    </source>
</evidence>
<proteinExistence type="predicted"/>
<dbReference type="InterPro" id="IPR053031">
    <property type="entry name" value="Cuticle_assoc_protein"/>
</dbReference>
<gene>
    <name evidence="7" type="ORF">WR25_10621</name>
</gene>
<dbReference type="AlphaFoldDB" id="A0A2A2KZJ9"/>
<dbReference type="GO" id="GO:0008270">
    <property type="term" value="F:zinc ion binding"/>
    <property type="evidence" value="ECO:0007669"/>
    <property type="project" value="UniProtKB-KW"/>
</dbReference>
<dbReference type="STRING" id="2018661.A0A2A2KZJ9"/>
<dbReference type="Proteomes" id="UP000218231">
    <property type="component" value="Unassembled WGS sequence"/>
</dbReference>
<feature type="domain" description="BED-type" evidence="6">
    <location>
        <begin position="488"/>
        <end position="553"/>
    </location>
</feature>
<organism evidence="7 8">
    <name type="scientific">Diploscapter pachys</name>
    <dbReference type="NCBI Taxonomy" id="2018661"/>
    <lineage>
        <taxon>Eukaryota</taxon>
        <taxon>Metazoa</taxon>
        <taxon>Ecdysozoa</taxon>
        <taxon>Nematoda</taxon>
        <taxon>Chromadorea</taxon>
        <taxon>Rhabditida</taxon>
        <taxon>Rhabditina</taxon>
        <taxon>Rhabditomorpha</taxon>
        <taxon>Rhabditoidea</taxon>
        <taxon>Rhabditidae</taxon>
        <taxon>Diploscapter</taxon>
    </lineage>
</organism>
<evidence type="ECO:0000256" key="2">
    <source>
        <dbReference type="ARBA" id="ARBA00022771"/>
    </source>
</evidence>
<feature type="region of interest" description="Disordered" evidence="5">
    <location>
        <begin position="331"/>
        <end position="353"/>
    </location>
</feature>
<dbReference type="PANTHER" id="PTHR34396">
    <property type="entry name" value="OS03G0264950 PROTEIN-RELATED"/>
    <property type="match status" value="1"/>
</dbReference>
<dbReference type="InterPro" id="IPR036236">
    <property type="entry name" value="Znf_C2H2_sf"/>
</dbReference>